<keyword evidence="2" id="KW-1185">Reference proteome</keyword>
<dbReference type="AlphaFoldDB" id="A0AAV7MUZ4"/>
<reference evidence="1" key="1">
    <citation type="journal article" date="2022" name="bioRxiv">
        <title>Sequencing and chromosome-scale assembly of the giantPleurodeles waltlgenome.</title>
        <authorList>
            <person name="Brown T."/>
            <person name="Elewa A."/>
            <person name="Iarovenko S."/>
            <person name="Subramanian E."/>
            <person name="Araus A.J."/>
            <person name="Petzold A."/>
            <person name="Susuki M."/>
            <person name="Suzuki K.-i.T."/>
            <person name="Hayashi T."/>
            <person name="Toyoda A."/>
            <person name="Oliveira C."/>
            <person name="Osipova E."/>
            <person name="Leigh N.D."/>
            <person name="Simon A."/>
            <person name="Yun M.H."/>
        </authorList>
    </citation>
    <scope>NUCLEOTIDE SEQUENCE</scope>
    <source>
        <strain evidence="1">20211129_DDA</strain>
        <tissue evidence="1">Liver</tissue>
    </source>
</reference>
<evidence type="ECO:0000313" key="2">
    <source>
        <dbReference type="Proteomes" id="UP001066276"/>
    </source>
</evidence>
<dbReference type="EMBL" id="JANPWB010000013">
    <property type="protein sequence ID" value="KAJ1107427.1"/>
    <property type="molecule type" value="Genomic_DNA"/>
</dbReference>
<dbReference type="Proteomes" id="UP001066276">
    <property type="component" value="Chromosome 9"/>
</dbReference>
<sequence>MGEERNITPKINNDPNHVSHINHNSIDLKDGVGMSGLEQHGVGVSCEARKPRPSGAEHTAAAAFAAERLIDKGLKRRG</sequence>
<gene>
    <name evidence="1" type="ORF">NDU88_004817</name>
</gene>
<proteinExistence type="predicted"/>
<name>A0AAV7MUZ4_PLEWA</name>
<organism evidence="1 2">
    <name type="scientific">Pleurodeles waltl</name>
    <name type="common">Iberian ribbed newt</name>
    <dbReference type="NCBI Taxonomy" id="8319"/>
    <lineage>
        <taxon>Eukaryota</taxon>
        <taxon>Metazoa</taxon>
        <taxon>Chordata</taxon>
        <taxon>Craniata</taxon>
        <taxon>Vertebrata</taxon>
        <taxon>Euteleostomi</taxon>
        <taxon>Amphibia</taxon>
        <taxon>Batrachia</taxon>
        <taxon>Caudata</taxon>
        <taxon>Salamandroidea</taxon>
        <taxon>Salamandridae</taxon>
        <taxon>Pleurodelinae</taxon>
        <taxon>Pleurodeles</taxon>
    </lineage>
</organism>
<protein>
    <submittedName>
        <fullName evidence="1">Uncharacterized protein</fullName>
    </submittedName>
</protein>
<evidence type="ECO:0000313" key="1">
    <source>
        <dbReference type="EMBL" id="KAJ1107427.1"/>
    </source>
</evidence>
<comment type="caution">
    <text evidence="1">The sequence shown here is derived from an EMBL/GenBank/DDBJ whole genome shotgun (WGS) entry which is preliminary data.</text>
</comment>
<accession>A0AAV7MUZ4</accession>